<sequence>MKQKIIIRVRLDCEKCRKKALKIAAVEQGVNSVALEGEEKDLLVVTGDGVDSVSLTKVLRKKLQQHASIVSVGTVRGDFDKEIRKKEGSKAFPLMNYNYNYSSSPYPSFPSTHYQTVVYDDSYPPTNCSIM</sequence>
<reference evidence="1 2" key="1">
    <citation type="journal article" date="2022" name="DNA Res.">
        <title>Chromosomal-level genome assembly of the orchid tree Bauhinia variegata (Leguminosae; Cercidoideae) supports the allotetraploid origin hypothesis of Bauhinia.</title>
        <authorList>
            <person name="Zhong Y."/>
            <person name="Chen Y."/>
            <person name="Zheng D."/>
            <person name="Pang J."/>
            <person name="Liu Y."/>
            <person name="Luo S."/>
            <person name="Meng S."/>
            <person name="Qian L."/>
            <person name="Wei D."/>
            <person name="Dai S."/>
            <person name="Zhou R."/>
        </authorList>
    </citation>
    <scope>NUCLEOTIDE SEQUENCE [LARGE SCALE GENOMIC DNA]</scope>
    <source>
        <strain evidence="1">BV-YZ2020</strain>
    </source>
</reference>
<evidence type="ECO:0000313" key="2">
    <source>
        <dbReference type="Proteomes" id="UP000828941"/>
    </source>
</evidence>
<name>A0ACB9L964_BAUVA</name>
<gene>
    <name evidence="1" type="ORF">L6164_029552</name>
</gene>
<proteinExistence type="predicted"/>
<comment type="caution">
    <text evidence="1">The sequence shown here is derived from an EMBL/GenBank/DDBJ whole genome shotgun (WGS) entry which is preliminary data.</text>
</comment>
<evidence type="ECO:0000313" key="1">
    <source>
        <dbReference type="EMBL" id="KAI4306259.1"/>
    </source>
</evidence>
<keyword evidence="2" id="KW-1185">Reference proteome</keyword>
<dbReference type="Proteomes" id="UP000828941">
    <property type="component" value="Chromosome 12"/>
</dbReference>
<protein>
    <submittedName>
        <fullName evidence="1">Uncharacterized protein</fullName>
    </submittedName>
</protein>
<accession>A0ACB9L964</accession>
<dbReference type="EMBL" id="CM039437">
    <property type="protein sequence ID" value="KAI4306259.1"/>
    <property type="molecule type" value="Genomic_DNA"/>
</dbReference>
<organism evidence="1 2">
    <name type="scientific">Bauhinia variegata</name>
    <name type="common">Purple orchid tree</name>
    <name type="synonym">Phanera variegata</name>
    <dbReference type="NCBI Taxonomy" id="167791"/>
    <lineage>
        <taxon>Eukaryota</taxon>
        <taxon>Viridiplantae</taxon>
        <taxon>Streptophyta</taxon>
        <taxon>Embryophyta</taxon>
        <taxon>Tracheophyta</taxon>
        <taxon>Spermatophyta</taxon>
        <taxon>Magnoliopsida</taxon>
        <taxon>eudicotyledons</taxon>
        <taxon>Gunneridae</taxon>
        <taxon>Pentapetalae</taxon>
        <taxon>rosids</taxon>
        <taxon>fabids</taxon>
        <taxon>Fabales</taxon>
        <taxon>Fabaceae</taxon>
        <taxon>Cercidoideae</taxon>
        <taxon>Cercideae</taxon>
        <taxon>Bauhiniinae</taxon>
        <taxon>Bauhinia</taxon>
    </lineage>
</organism>